<evidence type="ECO:0000259" key="4">
    <source>
        <dbReference type="Pfam" id="PF08666"/>
    </source>
</evidence>
<dbReference type="InterPro" id="IPR052172">
    <property type="entry name" value="UxaA_altronate/galactarate_dh"/>
</dbReference>
<gene>
    <name evidence="6" type="ORF">DES39_1039</name>
</gene>
<dbReference type="InterPro" id="IPR048332">
    <property type="entry name" value="GD_AH_C"/>
</dbReference>
<feature type="domain" description="D-galactarate/Altronate dehydratase C-terminal" evidence="5">
    <location>
        <begin position="290"/>
        <end position="530"/>
    </location>
</feature>
<evidence type="ECO:0000259" key="3">
    <source>
        <dbReference type="Pfam" id="PF04295"/>
    </source>
</evidence>
<keyword evidence="7" id="KW-1185">Reference proteome</keyword>
<dbReference type="AlphaFoldDB" id="A0A495RK30"/>
<dbReference type="Pfam" id="PF20629">
    <property type="entry name" value="GD_AH_C"/>
    <property type="match status" value="1"/>
</dbReference>
<dbReference type="GO" id="GO:0019698">
    <property type="term" value="P:D-galacturonate catabolic process"/>
    <property type="evidence" value="ECO:0007669"/>
    <property type="project" value="TreeGrafter"/>
</dbReference>
<evidence type="ECO:0000256" key="1">
    <source>
        <dbReference type="ARBA" id="ARBA00010986"/>
    </source>
</evidence>
<name>A0A495RK30_9GAMM</name>
<dbReference type="GO" id="GO:0016787">
    <property type="term" value="F:hydrolase activity"/>
    <property type="evidence" value="ECO:0007669"/>
    <property type="project" value="UniProtKB-KW"/>
</dbReference>
<dbReference type="InterPro" id="IPR044144">
    <property type="entry name" value="SAF_UxaA/GarD"/>
</dbReference>
<organism evidence="6 7">
    <name type="scientific">Orbus hercynius</name>
    <dbReference type="NCBI Taxonomy" id="593135"/>
    <lineage>
        <taxon>Bacteria</taxon>
        <taxon>Pseudomonadati</taxon>
        <taxon>Pseudomonadota</taxon>
        <taxon>Gammaproteobacteria</taxon>
        <taxon>Orbales</taxon>
        <taxon>Orbaceae</taxon>
        <taxon>Orbus</taxon>
    </lineage>
</organism>
<protein>
    <submittedName>
        <fullName evidence="6">Altronate hydrolase</fullName>
    </submittedName>
</protein>
<comment type="similarity">
    <text evidence="1">Belongs to the UxaA family.</text>
</comment>
<comment type="caution">
    <text evidence="6">The sequence shown here is derived from an EMBL/GenBank/DDBJ whole genome shotgun (WGS) entry which is preliminary data.</text>
</comment>
<dbReference type="InterPro" id="IPR013974">
    <property type="entry name" value="SAF"/>
</dbReference>
<dbReference type="Pfam" id="PF08666">
    <property type="entry name" value="SAF"/>
    <property type="match status" value="1"/>
</dbReference>
<sequence length="532" mass="57696">MQKILLINEKDNLIVALKDLKKGESVCWDNSSYVLSTDVPAKHKFTTHDVNVGDILYLYGLPVAKATQPIAKGAIITTQNVKHYAAEVNLDNHSYHWTPPDVSKWQDKTFKGIIRDDGRVGTANYWLIIPLVFCQNRNVLKLQEALATPLGYKQTRYDEITKNLLGCHSSDSVIHQNKLFPNIDGIRALTVNSGCGGTANDAISLCKVLAAYADHPNVAGITVFALGCEKAQVSIFDEQLKLRNPNFNKPYLFYRQQEWQNEEEMMELAIKQTFEKLAGANEVTRQAVPLSKLKLGVKCGGSDGFSGISANPTMGIVSDIIVTLGGASGLAEFPELCGAEGDMVARCQKQSDKVRFLDLMNQYEKEAKLCNASIADNPSPGNIKDGLITDAIKSIGAAKKGGHAPISAVCDYSEPMAESGLSLVCTPGNDVEAVTGQVAAGANVVIFSTGLGTPTGNPIVPVLKIATNSITANKLSSMIDFDCGPVIEGASLQEVAEDLLDLVIKTASHDYLVKSDHLEQYDFIFWKREVSL</sequence>
<dbReference type="Proteomes" id="UP000278542">
    <property type="component" value="Unassembled WGS sequence"/>
</dbReference>
<accession>A0A495RK30</accession>
<reference evidence="6 7" key="1">
    <citation type="submission" date="2018-10" db="EMBL/GenBank/DDBJ databases">
        <title>Genomic Encyclopedia of Type Strains, Phase IV (KMG-IV): sequencing the most valuable type-strain genomes for metagenomic binning, comparative biology and taxonomic classification.</title>
        <authorList>
            <person name="Goeker M."/>
        </authorList>
    </citation>
    <scope>NUCLEOTIDE SEQUENCE [LARGE SCALE GENOMIC DNA]</scope>
    <source>
        <strain evidence="6 7">DSM 22228</strain>
    </source>
</reference>
<feature type="domain" description="SAF" evidence="4">
    <location>
        <begin position="11"/>
        <end position="82"/>
    </location>
</feature>
<dbReference type="GO" id="GO:0016829">
    <property type="term" value="F:lyase activity"/>
    <property type="evidence" value="ECO:0007669"/>
    <property type="project" value="UniProtKB-KW"/>
</dbReference>
<keyword evidence="6" id="KW-0378">Hydrolase</keyword>
<evidence type="ECO:0000256" key="2">
    <source>
        <dbReference type="ARBA" id="ARBA00023239"/>
    </source>
</evidence>
<evidence type="ECO:0000259" key="5">
    <source>
        <dbReference type="Pfam" id="PF20629"/>
    </source>
</evidence>
<dbReference type="EMBL" id="RBWY01000001">
    <property type="protein sequence ID" value="RKS87795.1"/>
    <property type="molecule type" value="Genomic_DNA"/>
</dbReference>
<feature type="domain" description="D-galactarate/Altronate dehydratase second" evidence="3">
    <location>
        <begin position="112"/>
        <end position="281"/>
    </location>
</feature>
<evidence type="ECO:0000313" key="6">
    <source>
        <dbReference type="EMBL" id="RKS87795.1"/>
    </source>
</evidence>
<evidence type="ECO:0000313" key="7">
    <source>
        <dbReference type="Proteomes" id="UP000278542"/>
    </source>
</evidence>
<dbReference type="Gene3D" id="2.30.130.110">
    <property type="match status" value="1"/>
</dbReference>
<dbReference type="CDD" id="cd11613">
    <property type="entry name" value="SAF_AH_GD"/>
    <property type="match status" value="1"/>
</dbReference>
<dbReference type="OrthoDB" id="9804574at2"/>
<dbReference type="PANTHER" id="PTHR30536:SF5">
    <property type="entry name" value="ALTRONATE DEHYDRATASE"/>
    <property type="match status" value="1"/>
</dbReference>
<dbReference type="Pfam" id="PF04295">
    <property type="entry name" value="GD_AH_second"/>
    <property type="match status" value="1"/>
</dbReference>
<dbReference type="PANTHER" id="PTHR30536">
    <property type="entry name" value="ALTRONATE/GALACTARATE DEHYDRATASE"/>
    <property type="match status" value="1"/>
</dbReference>
<keyword evidence="2" id="KW-0456">Lyase</keyword>
<proteinExistence type="inferred from homology"/>
<dbReference type="InterPro" id="IPR007392">
    <property type="entry name" value="GD_AH_second"/>
</dbReference>
<dbReference type="RefSeq" id="WP_121144664.1">
    <property type="nucleotide sequence ID" value="NZ_RBWY01000001.1"/>
</dbReference>